<reference evidence="2" key="1">
    <citation type="journal article" date="2014" name="Front. Microbiol.">
        <title>High frequency of phylogenetically diverse reductive dehalogenase-homologous genes in deep subseafloor sedimentary metagenomes.</title>
        <authorList>
            <person name="Kawai M."/>
            <person name="Futagami T."/>
            <person name="Toyoda A."/>
            <person name="Takaki Y."/>
            <person name="Nishi S."/>
            <person name="Hori S."/>
            <person name="Arai W."/>
            <person name="Tsubouchi T."/>
            <person name="Morono Y."/>
            <person name="Uchiyama I."/>
            <person name="Ito T."/>
            <person name="Fujiyama A."/>
            <person name="Inagaki F."/>
            <person name="Takami H."/>
        </authorList>
    </citation>
    <scope>NUCLEOTIDE SEQUENCE</scope>
    <source>
        <strain evidence="2">Expedition CK06-06</strain>
    </source>
</reference>
<protein>
    <recommendedName>
        <fullName evidence="1">LysR substrate-binding domain-containing protein</fullName>
    </recommendedName>
</protein>
<evidence type="ECO:0000313" key="2">
    <source>
        <dbReference type="EMBL" id="GAH32436.1"/>
    </source>
</evidence>
<organism evidence="2">
    <name type="scientific">marine sediment metagenome</name>
    <dbReference type="NCBI Taxonomy" id="412755"/>
    <lineage>
        <taxon>unclassified sequences</taxon>
        <taxon>metagenomes</taxon>
        <taxon>ecological metagenomes</taxon>
    </lineage>
</organism>
<dbReference type="SUPFAM" id="SSF53850">
    <property type="entry name" value="Periplasmic binding protein-like II"/>
    <property type="match status" value="1"/>
</dbReference>
<dbReference type="Pfam" id="PF03466">
    <property type="entry name" value="LysR_substrate"/>
    <property type="match status" value="1"/>
</dbReference>
<gene>
    <name evidence="2" type="ORF">S03H2_17536</name>
</gene>
<name>X1EGJ7_9ZZZZ</name>
<sequence length="102" mass="12038">KGSGMRNAFERQFPDYKKLKIKLEMNDNESIISAVSESKYISIMSEMMAINAEKAGLIKILEIKGFPQIVKRDLFFIKSKNKELSELKTNFWEYIKKKYENY</sequence>
<dbReference type="Gene3D" id="3.40.190.290">
    <property type="match status" value="1"/>
</dbReference>
<dbReference type="AlphaFoldDB" id="X1EGJ7"/>
<proteinExistence type="predicted"/>
<feature type="domain" description="LysR substrate-binding" evidence="1">
    <location>
        <begin position="2"/>
        <end position="98"/>
    </location>
</feature>
<evidence type="ECO:0000259" key="1">
    <source>
        <dbReference type="Pfam" id="PF03466"/>
    </source>
</evidence>
<comment type="caution">
    <text evidence="2">The sequence shown here is derived from an EMBL/GenBank/DDBJ whole genome shotgun (WGS) entry which is preliminary data.</text>
</comment>
<feature type="non-terminal residue" evidence="2">
    <location>
        <position position="1"/>
    </location>
</feature>
<dbReference type="InterPro" id="IPR005119">
    <property type="entry name" value="LysR_subst-bd"/>
</dbReference>
<accession>X1EGJ7</accession>
<dbReference type="EMBL" id="BARU01009052">
    <property type="protein sequence ID" value="GAH32436.1"/>
    <property type="molecule type" value="Genomic_DNA"/>
</dbReference>